<dbReference type="GO" id="GO:0016538">
    <property type="term" value="F:cyclin-dependent protein serine/threonine kinase regulator activity"/>
    <property type="evidence" value="ECO:0007669"/>
    <property type="project" value="InterPro"/>
</dbReference>
<keyword evidence="3 4" id="KW-0131">Cell cycle</keyword>
<evidence type="ECO:0000256" key="2">
    <source>
        <dbReference type="ARBA" id="ARBA00022618"/>
    </source>
</evidence>
<comment type="caution">
    <text evidence="5">The sequence shown here is derived from an EMBL/GenBank/DDBJ whole genome shotgun (WGS) entry which is preliminary data.</text>
</comment>
<dbReference type="AlphaFoldDB" id="A0A642VAE0"/>
<keyword evidence="6" id="KW-1185">Reference proteome</keyword>
<dbReference type="InterPro" id="IPR000789">
    <property type="entry name" value="Cyclin-dep_kinase_reg-sub"/>
</dbReference>
<dbReference type="Proteomes" id="UP000761534">
    <property type="component" value="Unassembled WGS sequence"/>
</dbReference>
<accession>A0A642VAE0</accession>
<dbReference type="EMBL" id="SWFS01000066">
    <property type="protein sequence ID" value="KAA8917082.1"/>
    <property type="molecule type" value="Genomic_DNA"/>
</dbReference>
<reference evidence="5" key="1">
    <citation type="journal article" date="2019" name="G3 (Bethesda)">
        <title>Genome Assemblies of Two Rare Opportunistic Yeast Pathogens: Diutina rugosa (syn. Candida rugosa) and Trichomonascus ciferrii (syn. Candida ciferrii).</title>
        <authorList>
            <person name="Mixao V."/>
            <person name="Saus E."/>
            <person name="Hansen A.P."/>
            <person name="Lass-Florl C."/>
            <person name="Gabaldon T."/>
        </authorList>
    </citation>
    <scope>NUCLEOTIDE SEQUENCE</scope>
    <source>
        <strain evidence="5">CBS 4856</strain>
    </source>
</reference>
<keyword evidence="2 4" id="KW-0132">Cell division</keyword>
<evidence type="ECO:0000256" key="4">
    <source>
        <dbReference type="RuleBase" id="RU311113"/>
    </source>
</evidence>
<dbReference type="PANTHER" id="PTHR23415">
    <property type="entry name" value="CYCLIN-DEPENDENT KINASES REGULATORY SUBUNIT/60S RIBOSOME SUBUNIT BIOGENESIS PROTEIN NIP7"/>
    <property type="match status" value="1"/>
</dbReference>
<dbReference type="VEuPathDB" id="FungiDB:TRICI_000754"/>
<dbReference type="Gene3D" id="3.30.170.10">
    <property type="entry name" value="Cyclin-dependent kinase, regulatory subunit"/>
    <property type="match status" value="1"/>
</dbReference>
<evidence type="ECO:0000313" key="6">
    <source>
        <dbReference type="Proteomes" id="UP000761534"/>
    </source>
</evidence>
<dbReference type="GO" id="GO:0051301">
    <property type="term" value="P:cell division"/>
    <property type="evidence" value="ECO:0007669"/>
    <property type="project" value="UniProtKB-UniRule"/>
</dbReference>
<organism evidence="5 6">
    <name type="scientific">Trichomonascus ciferrii</name>
    <dbReference type="NCBI Taxonomy" id="44093"/>
    <lineage>
        <taxon>Eukaryota</taxon>
        <taxon>Fungi</taxon>
        <taxon>Dikarya</taxon>
        <taxon>Ascomycota</taxon>
        <taxon>Saccharomycotina</taxon>
        <taxon>Dipodascomycetes</taxon>
        <taxon>Dipodascales</taxon>
        <taxon>Trichomonascaceae</taxon>
        <taxon>Trichomonascus</taxon>
        <taxon>Trichomonascus ciferrii complex</taxon>
    </lineage>
</organism>
<protein>
    <recommendedName>
        <fullName evidence="4">Cyclin-dependent kinases regulatory subunit</fullName>
    </recommendedName>
</protein>
<evidence type="ECO:0000256" key="3">
    <source>
        <dbReference type="ARBA" id="ARBA00023306"/>
    </source>
</evidence>
<name>A0A642VAE0_9ASCO</name>
<evidence type="ECO:0000313" key="5">
    <source>
        <dbReference type="EMBL" id="KAA8917082.1"/>
    </source>
</evidence>
<evidence type="ECO:0000256" key="1">
    <source>
        <dbReference type="ARBA" id="ARBA00007782"/>
    </source>
</evidence>
<dbReference type="OrthoDB" id="440676at2759"/>
<dbReference type="SUPFAM" id="SSF55637">
    <property type="entry name" value="Cell cycle regulatory proteins"/>
    <property type="match status" value="1"/>
</dbReference>
<gene>
    <name evidence="5" type="ORF">TRICI_000754</name>
</gene>
<dbReference type="SMART" id="SM01084">
    <property type="entry name" value="CKS"/>
    <property type="match status" value="1"/>
</dbReference>
<comment type="similarity">
    <text evidence="1 4">Belongs to the CKS family.</text>
</comment>
<dbReference type="Pfam" id="PF01111">
    <property type="entry name" value="CKS"/>
    <property type="match status" value="1"/>
</dbReference>
<dbReference type="InterPro" id="IPR036858">
    <property type="entry name" value="Cyclin-dep_kinase_reg-sub_sf"/>
</dbReference>
<sequence>MLPKNMLKAIPKDYFNPETGTLKILMEEEWRGLGITQSLGWVHYETHGKSNGLENQHLPLTLLDLAPEPHILLFK</sequence>
<comment type="function">
    <text evidence="4">Binds to the catalytic subunit of the cyclin dependent kinases and is essential for their biological function.</text>
</comment>
<proteinExistence type="inferred from homology"/>